<dbReference type="InterPro" id="IPR001944">
    <property type="entry name" value="Glycoside_Hdrlase_35"/>
</dbReference>
<evidence type="ECO:0000256" key="2">
    <source>
        <dbReference type="ARBA" id="ARBA00023295"/>
    </source>
</evidence>
<dbReference type="InterPro" id="IPR048913">
    <property type="entry name" value="BetaGal_gal-bd"/>
</dbReference>
<dbReference type="Proteomes" id="UP000631114">
    <property type="component" value="Unassembled WGS sequence"/>
</dbReference>
<keyword evidence="1" id="KW-0378">Hydrolase</keyword>
<reference evidence="4 5" key="1">
    <citation type="submission" date="2020-10" db="EMBL/GenBank/DDBJ databases">
        <title>The Coptis chinensis genome and diversification of protoberbering-type alkaloids.</title>
        <authorList>
            <person name="Wang B."/>
            <person name="Shu S."/>
            <person name="Song C."/>
            <person name="Liu Y."/>
        </authorList>
    </citation>
    <scope>NUCLEOTIDE SEQUENCE [LARGE SCALE GENOMIC DNA]</scope>
    <source>
        <strain evidence="4">HL-2020</strain>
        <tissue evidence="4">Leaf</tissue>
    </source>
</reference>
<dbReference type="Pfam" id="PF21467">
    <property type="entry name" value="BetaGal_gal-bd"/>
    <property type="match status" value="1"/>
</dbReference>
<dbReference type="PRINTS" id="PR00742">
    <property type="entry name" value="GLHYDRLASE35"/>
</dbReference>
<proteinExistence type="predicted"/>
<evidence type="ECO:0000256" key="1">
    <source>
        <dbReference type="ARBA" id="ARBA00022801"/>
    </source>
</evidence>
<evidence type="ECO:0000259" key="3">
    <source>
        <dbReference type="Pfam" id="PF21467"/>
    </source>
</evidence>
<keyword evidence="2" id="KW-0326">Glycosidase</keyword>
<accession>A0A835GZE3</accession>
<dbReference type="PANTHER" id="PTHR23421">
    <property type="entry name" value="BETA-GALACTOSIDASE RELATED"/>
    <property type="match status" value="1"/>
</dbReference>
<name>A0A835GZE3_9MAGN</name>
<gene>
    <name evidence="4" type="ORF">IFM89_006278</name>
</gene>
<dbReference type="Gene3D" id="2.60.120.260">
    <property type="entry name" value="Galactose-binding domain-like"/>
    <property type="match status" value="1"/>
</dbReference>
<dbReference type="InterPro" id="IPR008979">
    <property type="entry name" value="Galactose-bd-like_sf"/>
</dbReference>
<dbReference type="OrthoDB" id="1657402at2759"/>
<evidence type="ECO:0000313" key="4">
    <source>
        <dbReference type="EMBL" id="KAF9587953.1"/>
    </source>
</evidence>
<dbReference type="SUPFAM" id="SSF49785">
    <property type="entry name" value="Galactose-binding domain-like"/>
    <property type="match status" value="1"/>
</dbReference>
<evidence type="ECO:0000313" key="5">
    <source>
        <dbReference type="Proteomes" id="UP000631114"/>
    </source>
</evidence>
<comment type="caution">
    <text evidence="4">The sequence shown here is derived from an EMBL/GenBank/DDBJ whole genome shotgun (WGS) entry which is preliminary data.</text>
</comment>
<dbReference type="EMBL" id="JADFTS010000009">
    <property type="protein sequence ID" value="KAF9587953.1"/>
    <property type="molecule type" value="Genomic_DNA"/>
</dbReference>
<keyword evidence="5" id="KW-1185">Reference proteome</keyword>
<sequence length="157" mass="17726">MGLHTTTSSHAVISNTKLDIDESKSDQRLNWMNPKFSSLFAVSSEKAFTQKDMVSLANCKKDRGSDQLYGEHLKIYQEIGLNSVKWQSSSEPPKDQSLTWYKAIVDPPSGDEPIGLDMIDMGKGLAWLNGQEIGRYWPRRSSIHEECPANAILRRKI</sequence>
<organism evidence="4 5">
    <name type="scientific">Coptis chinensis</name>
    <dbReference type="NCBI Taxonomy" id="261450"/>
    <lineage>
        <taxon>Eukaryota</taxon>
        <taxon>Viridiplantae</taxon>
        <taxon>Streptophyta</taxon>
        <taxon>Embryophyta</taxon>
        <taxon>Tracheophyta</taxon>
        <taxon>Spermatophyta</taxon>
        <taxon>Magnoliopsida</taxon>
        <taxon>Ranunculales</taxon>
        <taxon>Ranunculaceae</taxon>
        <taxon>Coptidoideae</taxon>
        <taxon>Coptis</taxon>
    </lineage>
</organism>
<protein>
    <recommendedName>
        <fullName evidence="3">Beta-galactosidase galactose-binding domain-containing protein</fullName>
    </recommendedName>
</protein>
<dbReference type="GO" id="GO:0005975">
    <property type="term" value="P:carbohydrate metabolic process"/>
    <property type="evidence" value="ECO:0007669"/>
    <property type="project" value="InterPro"/>
</dbReference>
<dbReference type="GO" id="GO:0004553">
    <property type="term" value="F:hydrolase activity, hydrolyzing O-glycosyl compounds"/>
    <property type="evidence" value="ECO:0007669"/>
    <property type="project" value="InterPro"/>
</dbReference>
<dbReference type="AlphaFoldDB" id="A0A835GZE3"/>
<feature type="domain" description="Beta-galactosidase galactose-binding" evidence="3">
    <location>
        <begin position="98"/>
        <end position="140"/>
    </location>
</feature>